<evidence type="ECO:0000313" key="6">
    <source>
        <dbReference type="EMBL" id="MDO0824321.1"/>
    </source>
</evidence>
<organism evidence="6 7">
    <name type="scientific">Desulfosporosinus nitroreducens</name>
    <dbReference type="NCBI Taxonomy" id="2018668"/>
    <lineage>
        <taxon>Bacteria</taxon>
        <taxon>Bacillati</taxon>
        <taxon>Bacillota</taxon>
        <taxon>Clostridia</taxon>
        <taxon>Eubacteriales</taxon>
        <taxon>Desulfitobacteriaceae</taxon>
        <taxon>Desulfosporosinus</taxon>
    </lineage>
</organism>
<dbReference type="Gene3D" id="3.40.50.300">
    <property type="entry name" value="P-loop containing nucleotide triphosphate hydrolases"/>
    <property type="match status" value="1"/>
</dbReference>
<dbReference type="InterPro" id="IPR058031">
    <property type="entry name" value="AAA_lid_NorR"/>
</dbReference>
<keyword evidence="7" id="KW-1185">Reference proteome</keyword>
<dbReference type="InterPro" id="IPR027417">
    <property type="entry name" value="P-loop_NTPase"/>
</dbReference>
<keyword evidence="3" id="KW-0805">Transcription regulation</keyword>
<evidence type="ECO:0000256" key="1">
    <source>
        <dbReference type="ARBA" id="ARBA00022741"/>
    </source>
</evidence>
<protein>
    <submittedName>
        <fullName evidence="6">Sigma-54-dependent Fis family transcriptional regulator</fullName>
    </submittedName>
</protein>
<dbReference type="Gene3D" id="1.10.10.60">
    <property type="entry name" value="Homeodomain-like"/>
    <property type="match status" value="1"/>
</dbReference>
<comment type="caution">
    <text evidence="6">The sequence shown here is derived from an EMBL/GenBank/DDBJ whole genome shotgun (WGS) entry which is preliminary data.</text>
</comment>
<proteinExistence type="predicted"/>
<keyword evidence="2" id="KW-0067">ATP-binding</keyword>
<dbReference type="InterPro" id="IPR002078">
    <property type="entry name" value="Sigma_54_int"/>
</dbReference>
<dbReference type="PRINTS" id="PR01590">
    <property type="entry name" value="HTHFIS"/>
</dbReference>
<dbReference type="SUPFAM" id="SSF52540">
    <property type="entry name" value="P-loop containing nucleoside triphosphate hydrolases"/>
    <property type="match status" value="1"/>
</dbReference>
<dbReference type="InterPro" id="IPR002197">
    <property type="entry name" value="HTH_Fis"/>
</dbReference>
<dbReference type="SUPFAM" id="SSF46689">
    <property type="entry name" value="Homeodomain-like"/>
    <property type="match status" value="1"/>
</dbReference>
<keyword evidence="1" id="KW-0547">Nucleotide-binding</keyword>
<dbReference type="InterPro" id="IPR003593">
    <property type="entry name" value="AAA+_ATPase"/>
</dbReference>
<dbReference type="InterPro" id="IPR009057">
    <property type="entry name" value="Homeodomain-like_sf"/>
</dbReference>
<feature type="domain" description="Sigma-54 factor interaction" evidence="5">
    <location>
        <begin position="354"/>
        <end position="585"/>
    </location>
</feature>
<dbReference type="Gene3D" id="1.10.8.60">
    <property type="match status" value="1"/>
</dbReference>
<dbReference type="InterPro" id="IPR025944">
    <property type="entry name" value="Sigma_54_int_dom_CS"/>
</dbReference>
<dbReference type="PANTHER" id="PTHR32071">
    <property type="entry name" value="TRANSCRIPTIONAL REGULATORY PROTEIN"/>
    <property type="match status" value="1"/>
</dbReference>
<reference evidence="6" key="1">
    <citation type="submission" date="2022-05" db="EMBL/GenBank/DDBJ databases">
        <title>Expanded diversity of anoxic marine methylotrophy in a Black Sea sulfate reducing microorganism.</title>
        <authorList>
            <person name="Fischer P.Q."/>
            <person name="Stams A.J.M."/>
            <person name="Villanueva L."/>
            <person name="Sousa D.Z."/>
        </authorList>
    </citation>
    <scope>NUCLEOTIDE SEQUENCE</scope>
    <source>
        <strain evidence="6">P130</strain>
    </source>
</reference>
<dbReference type="Gene3D" id="3.30.450.40">
    <property type="match status" value="1"/>
</dbReference>
<gene>
    <name evidence="6" type="ORF">M8H41_15870</name>
</gene>
<evidence type="ECO:0000256" key="4">
    <source>
        <dbReference type="ARBA" id="ARBA00023163"/>
    </source>
</evidence>
<evidence type="ECO:0000313" key="7">
    <source>
        <dbReference type="Proteomes" id="UP001176021"/>
    </source>
</evidence>
<dbReference type="PROSITE" id="PS50045">
    <property type="entry name" value="SIGMA54_INTERACT_4"/>
    <property type="match status" value="1"/>
</dbReference>
<evidence type="ECO:0000256" key="3">
    <source>
        <dbReference type="ARBA" id="ARBA00023015"/>
    </source>
</evidence>
<name>A0ABT8QSJ0_9FIRM</name>
<dbReference type="Proteomes" id="UP001176021">
    <property type="component" value="Unassembled WGS sequence"/>
</dbReference>
<keyword evidence="4" id="KW-0804">Transcription</keyword>
<dbReference type="CDD" id="cd00009">
    <property type="entry name" value="AAA"/>
    <property type="match status" value="1"/>
</dbReference>
<dbReference type="SMART" id="SM00382">
    <property type="entry name" value="AAA"/>
    <property type="match status" value="1"/>
</dbReference>
<dbReference type="EMBL" id="JAMJEV010000013">
    <property type="protein sequence ID" value="MDO0824321.1"/>
    <property type="molecule type" value="Genomic_DNA"/>
</dbReference>
<dbReference type="Pfam" id="PF02954">
    <property type="entry name" value="HTH_8"/>
    <property type="match status" value="1"/>
</dbReference>
<dbReference type="PROSITE" id="PS00675">
    <property type="entry name" value="SIGMA54_INTERACT_1"/>
    <property type="match status" value="1"/>
</dbReference>
<evidence type="ECO:0000259" key="5">
    <source>
        <dbReference type="PROSITE" id="PS50045"/>
    </source>
</evidence>
<dbReference type="Pfam" id="PF00158">
    <property type="entry name" value="Sigma54_activat"/>
    <property type="match status" value="1"/>
</dbReference>
<dbReference type="Pfam" id="PF25601">
    <property type="entry name" value="AAA_lid_14"/>
    <property type="match status" value="1"/>
</dbReference>
<accession>A0ABT8QSJ0</accession>
<sequence length="669" mass="75534">MSWQLETSSPRGLIKHRKLLEENRCRFLDHSPGLHPIQTIVYDSWIRCRQFGIDPLRHQTEDPPNGSDLENIIGCSILHKYSTATLNKLLIQAEKTKYLMTLCDTNGRIIYLGGDRQVKKQAEKMNFVLGSCWSEEAIGTNAIGTSLKTGYPVQIFSAEHFCEGIHDWVCSSSPVRDPVTKEVLGVIDITGCWKEAQAHTLGMVFMASRVIEHKLYEQSLLNRLQLLESYSSFVLRYPQNGVIALDAVFNPIEANLCARRLIHNLTGKDLETIWKEQTFTAILVKQHKSGQPQEDYKIFIEQFGTPCLIQEIYRGNQRIGSILILIPLDQRTTPSRALHNDTWTKLQSASWSKIVGKSSKILSAMSQCNMVAQTNVPVLLLGESGSGKELFAQAIHEISDRREGPFVALNCGAMPNELLASELFGYNPGTFTGAVKGGRKGKFEEAHQGTLFLDEIGEMPLRFQVHLLRVLQEREIVRLGGSTPIPVDVKIIAATHHNLEQLVNDGVFRADFYYRLHVVSITIPPLRERRDDIPLLIDHFLEQFASKYSKPLPMLDPQVRDFLINTYKWPGNVRELQNSLERAVLFCLNGIIAIEDLPQSIQKTLNDNSSWTRNIVSPANWKEFASSHKKEALLNLVKESGGNLSATARQLGIARTTLYRHLEKYGVKK</sequence>
<dbReference type="PROSITE" id="PS00688">
    <property type="entry name" value="SIGMA54_INTERACT_3"/>
    <property type="match status" value="1"/>
</dbReference>
<dbReference type="RefSeq" id="WP_302049290.1">
    <property type="nucleotide sequence ID" value="NZ_JAMJEV010000013.1"/>
</dbReference>
<dbReference type="InterPro" id="IPR025662">
    <property type="entry name" value="Sigma_54_int_dom_ATP-bd_1"/>
</dbReference>
<dbReference type="PANTHER" id="PTHR32071:SF57">
    <property type="entry name" value="C4-DICARBOXYLATE TRANSPORT TRANSCRIPTIONAL REGULATORY PROTEIN DCTD"/>
    <property type="match status" value="1"/>
</dbReference>
<evidence type="ECO:0000256" key="2">
    <source>
        <dbReference type="ARBA" id="ARBA00022840"/>
    </source>
</evidence>
<dbReference type="InterPro" id="IPR029016">
    <property type="entry name" value="GAF-like_dom_sf"/>
</dbReference>